<keyword evidence="2" id="KW-1185">Reference proteome</keyword>
<protein>
    <submittedName>
        <fullName evidence="1">Uncharacterized protein</fullName>
    </submittedName>
</protein>
<name>A0ABX1SFK2_9PSEU</name>
<evidence type="ECO:0000313" key="2">
    <source>
        <dbReference type="Proteomes" id="UP000820669"/>
    </source>
</evidence>
<accession>A0ABX1SFK2</accession>
<evidence type="ECO:0000313" key="1">
    <source>
        <dbReference type="EMBL" id="NMH99885.1"/>
    </source>
</evidence>
<gene>
    <name evidence="1" type="ORF">HF526_21565</name>
</gene>
<reference evidence="1 2" key="1">
    <citation type="submission" date="2020-04" db="EMBL/GenBank/DDBJ databases">
        <authorList>
            <person name="Klaysubun C."/>
            <person name="Duangmal K."/>
            <person name="Lipun K."/>
        </authorList>
    </citation>
    <scope>NUCLEOTIDE SEQUENCE [LARGE SCALE GENOMIC DNA]</scope>
    <source>
        <strain evidence="1 2">K10HN5</strain>
    </source>
</reference>
<dbReference type="Proteomes" id="UP000820669">
    <property type="component" value="Unassembled WGS sequence"/>
</dbReference>
<dbReference type="EMBL" id="JAAXLA010000044">
    <property type="protein sequence ID" value="NMH99885.1"/>
    <property type="molecule type" value="Genomic_DNA"/>
</dbReference>
<sequence>MSGDAVDFLTDLLGSAPAVLIGPGLFGLLARELLDEAPLVLAELQP</sequence>
<comment type="caution">
    <text evidence="1">The sequence shown here is derived from an EMBL/GenBank/DDBJ whole genome shotgun (WGS) entry which is preliminary data.</text>
</comment>
<dbReference type="RefSeq" id="WP_169383369.1">
    <property type="nucleotide sequence ID" value="NZ_JAAXLA010000044.1"/>
</dbReference>
<proteinExistence type="predicted"/>
<organism evidence="1 2">
    <name type="scientific">Pseudonocardia acidicola</name>
    <dbReference type="NCBI Taxonomy" id="2724939"/>
    <lineage>
        <taxon>Bacteria</taxon>
        <taxon>Bacillati</taxon>
        <taxon>Actinomycetota</taxon>
        <taxon>Actinomycetes</taxon>
        <taxon>Pseudonocardiales</taxon>
        <taxon>Pseudonocardiaceae</taxon>
        <taxon>Pseudonocardia</taxon>
    </lineage>
</organism>